<evidence type="ECO:0000313" key="1">
    <source>
        <dbReference type="EMBL" id="GMH60611.1"/>
    </source>
</evidence>
<reference evidence="2" key="1">
    <citation type="journal article" date="2023" name="Commun. Biol.">
        <title>Genome analysis of Parmales, the sister group of diatoms, reveals the evolutionary specialization of diatoms from phago-mixotrophs to photoautotrophs.</title>
        <authorList>
            <person name="Ban H."/>
            <person name="Sato S."/>
            <person name="Yoshikawa S."/>
            <person name="Yamada K."/>
            <person name="Nakamura Y."/>
            <person name="Ichinomiya M."/>
            <person name="Sato N."/>
            <person name="Blanc-Mathieu R."/>
            <person name="Endo H."/>
            <person name="Kuwata A."/>
            <person name="Ogata H."/>
        </authorList>
    </citation>
    <scope>NUCLEOTIDE SEQUENCE [LARGE SCALE GENOMIC DNA]</scope>
</reference>
<evidence type="ECO:0000313" key="2">
    <source>
        <dbReference type="Proteomes" id="UP001162640"/>
    </source>
</evidence>
<proteinExistence type="predicted"/>
<dbReference type="AlphaFoldDB" id="A0A9W6ZZ58"/>
<dbReference type="InterPro" id="IPR029063">
    <property type="entry name" value="SAM-dependent_MTases_sf"/>
</dbReference>
<accession>A0A9W6ZZ58</accession>
<dbReference type="Gene3D" id="3.40.50.150">
    <property type="entry name" value="Vaccinia Virus protein VP39"/>
    <property type="match status" value="1"/>
</dbReference>
<dbReference type="EMBL" id="BLQM01000079">
    <property type="protein sequence ID" value="GMH60611.1"/>
    <property type="molecule type" value="Genomic_DNA"/>
</dbReference>
<organism evidence="1 2">
    <name type="scientific">Triparma laevis f. inornata</name>
    <dbReference type="NCBI Taxonomy" id="1714386"/>
    <lineage>
        <taxon>Eukaryota</taxon>
        <taxon>Sar</taxon>
        <taxon>Stramenopiles</taxon>
        <taxon>Ochrophyta</taxon>
        <taxon>Bolidophyceae</taxon>
        <taxon>Parmales</taxon>
        <taxon>Triparmaceae</taxon>
        <taxon>Triparma</taxon>
    </lineage>
</organism>
<sequence>MATTDPQVEQYFVGGVQEVTTEKLKELKNQFGPIHLIFGILPCQDFTGACIQNIHKTVDERFEMDNDKKFVEFGGVVEEVRKLNSRVIILNENVMTTAKGVNERMNDELDINGVRFNVKTIYKGVNRPRLAQINVSLLPSRLHPLGEMPALLPGKNNLEIQFNTLRASHKNGLPG</sequence>
<dbReference type="Proteomes" id="UP001162640">
    <property type="component" value="Unassembled WGS sequence"/>
</dbReference>
<name>A0A9W6ZZ58_9STRA</name>
<gene>
    <name evidence="1" type="ORF">TL16_g03088</name>
</gene>
<comment type="caution">
    <text evidence="1">The sequence shown here is derived from an EMBL/GenBank/DDBJ whole genome shotgun (WGS) entry which is preliminary data.</text>
</comment>
<protein>
    <submittedName>
        <fullName evidence="1">Uncharacterized protein</fullName>
    </submittedName>
</protein>